<dbReference type="Proteomes" id="UP001649381">
    <property type="component" value="Unassembled WGS sequence"/>
</dbReference>
<sequence length="93" mass="11496">MHSRQTVLYICEEYPSGNRYYYKKELITHDSWMNPQSLEWSAPRPISEKTFMERARAGYRTEYRKINKPQAKVYPFPPPEHRCFPYYPNMRWR</sequence>
<evidence type="ECO:0000313" key="1">
    <source>
        <dbReference type="EMBL" id="MCF6138510.1"/>
    </source>
</evidence>
<dbReference type="EMBL" id="JAKIJS010000001">
    <property type="protein sequence ID" value="MCF6138510.1"/>
    <property type="molecule type" value="Genomic_DNA"/>
</dbReference>
<name>A0ABS9H3H3_9BACL</name>
<gene>
    <name evidence="1" type="ORF">L2716_12305</name>
</gene>
<keyword evidence="2" id="KW-1185">Reference proteome</keyword>
<reference evidence="1 2" key="1">
    <citation type="submission" date="2022-01" db="EMBL/GenBank/DDBJ databases">
        <title>Alkalihalobacillus sp. EGI L200015, a novel bacterium isolated from a salt lake sediment.</title>
        <authorList>
            <person name="Gao L."/>
            <person name="Fang B.-Z."/>
            <person name="Li W.-J."/>
        </authorList>
    </citation>
    <scope>NUCLEOTIDE SEQUENCE [LARGE SCALE GENOMIC DNA]</scope>
    <source>
        <strain evidence="1 2">KCTC 12718</strain>
    </source>
</reference>
<accession>A0ABS9H3H3</accession>
<proteinExistence type="predicted"/>
<organism evidence="1 2">
    <name type="scientific">Pseudalkalibacillus berkeleyi</name>
    <dbReference type="NCBI Taxonomy" id="1069813"/>
    <lineage>
        <taxon>Bacteria</taxon>
        <taxon>Bacillati</taxon>
        <taxon>Bacillota</taxon>
        <taxon>Bacilli</taxon>
        <taxon>Bacillales</taxon>
        <taxon>Fictibacillaceae</taxon>
        <taxon>Pseudalkalibacillus</taxon>
    </lineage>
</organism>
<protein>
    <submittedName>
        <fullName evidence="1">Uncharacterized protein</fullName>
    </submittedName>
</protein>
<comment type="caution">
    <text evidence="1">The sequence shown here is derived from an EMBL/GenBank/DDBJ whole genome shotgun (WGS) entry which is preliminary data.</text>
</comment>
<dbReference type="RefSeq" id="WP_236335312.1">
    <property type="nucleotide sequence ID" value="NZ_JAKIJS010000001.1"/>
</dbReference>
<evidence type="ECO:0000313" key="2">
    <source>
        <dbReference type="Proteomes" id="UP001649381"/>
    </source>
</evidence>